<feature type="domain" description="ABC transporter" evidence="6">
    <location>
        <begin position="2"/>
        <end position="234"/>
    </location>
</feature>
<keyword evidence="3" id="KW-0547">Nucleotide-binding</keyword>
<dbReference type="InterPro" id="IPR052156">
    <property type="entry name" value="BCAA_Transport_ATP-bd_LivF"/>
</dbReference>
<dbReference type="GO" id="GO:0015807">
    <property type="term" value="P:L-amino acid transport"/>
    <property type="evidence" value="ECO:0007669"/>
    <property type="project" value="TreeGrafter"/>
</dbReference>
<evidence type="ECO:0000256" key="3">
    <source>
        <dbReference type="ARBA" id="ARBA00022741"/>
    </source>
</evidence>
<comment type="similarity">
    <text evidence="1">Belongs to the ABC transporter superfamily.</text>
</comment>
<dbReference type="PROSITE" id="PS50893">
    <property type="entry name" value="ABC_TRANSPORTER_2"/>
    <property type="match status" value="1"/>
</dbReference>
<evidence type="ECO:0000256" key="2">
    <source>
        <dbReference type="ARBA" id="ARBA00022448"/>
    </source>
</evidence>
<name>A0A7J3SM58_9CREN</name>
<proteinExistence type="inferred from homology"/>
<reference evidence="7" key="1">
    <citation type="journal article" date="2020" name="mSystems">
        <title>Genome- and Community-Level Interaction Insights into Carbon Utilization and Element Cycling Functions of Hydrothermarchaeota in Hydrothermal Sediment.</title>
        <authorList>
            <person name="Zhou Z."/>
            <person name="Liu Y."/>
            <person name="Xu W."/>
            <person name="Pan J."/>
            <person name="Luo Z.H."/>
            <person name="Li M."/>
        </authorList>
    </citation>
    <scope>NUCLEOTIDE SEQUENCE [LARGE SCALE GENOMIC DNA]</scope>
    <source>
        <strain evidence="7">SpSt-885</strain>
    </source>
</reference>
<keyword evidence="4 7" id="KW-0067">ATP-binding</keyword>
<evidence type="ECO:0000256" key="1">
    <source>
        <dbReference type="ARBA" id="ARBA00005417"/>
    </source>
</evidence>
<dbReference type="CDD" id="cd03224">
    <property type="entry name" value="ABC_TM1139_LivF_branched"/>
    <property type="match status" value="1"/>
</dbReference>
<protein>
    <submittedName>
        <fullName evidence="7">ABC transporter ATP-binding protein</fullName>
    </submittedName>
</protein>
<dbReference type="AlphaFoldDB" id="A0A7J3SM58"/>
<accession>A0A7J3SM58</accession>
<dbReference type="InterPro" id="IPR003439">
    <property type="entry name" value="ABC_transporter-like_ATP-bd"/>
</dbReference>
<dbReference type="Pfam" id="PF00005">
    <property type="entry name" value="ABC_tran"/>
    <property type="match status" value="1"/>
</dbReference>
<comment type="caution">
    <text evidence="7">The sequence shown here is derived from an EMBL/GenBank/DDBJ whole genome shotgun (WGS) entry which is preliminary data.</text>
</comment>
<dbReference type="GO" id="GO:0015658">
    <property type="term" value="F:branched-chain amino acid transmembrane transporter activity"/>
    <property type="evidence" value="ECO:0007669"/>
    <property type="project" value="TreeGrafter"/>
</dbReference>
<dbReference type="SMART" id="SM00382">
    <property type="entry name" value="AAA"/>
    <property type="match status" value="1"/>
</dbReference>
<sequence>MLRTEDLNAGYGKMHILFDITLAFPEKKVTVIVGPNGSGKSTLLKTIFGLAKVISGKIYLKTQEITSKPPHDIAKMGIAYLPQTQNIFENLSVQENLTMAAYTLSKEEANAKVEEVLSIFPLLRAYMKQKAGRLSGGERQMLATAMALMRSPEILMFDEPTAALSPKISHQLINIIRDLNTKKEKTIILVEQNAKLALEISDYAVIMGSGRVTYKGEGRRLLEDPELGALYLGLKARQ</sequence>
<dbReference type="PANTHER" id="PTHR43820:SF7">
    <property type="entry name" value="BRANCHED-CHAIN AMINO ACID TRANSPORT ATP-BINDING PROTEIN LIVF-RELATED"/>
    <property type="match status" value="1"/>
</dbReference>
<dbReference type="PANTHER" id="PTHR43820">
    <property type="entry name" value="HIGH-AFFINITY BRANCHED-CHAIN AMINO ACID TRANSPORT ATP-BINDING PROTEIN LIVF"/>
    <property type="match status" value="1"/>
</dbReference>
<keyword evidence="2" id="KW-0813">Transport</keyword>
<dbReference type="Gene3D" id="3.40.50.300">
    <property type="entry name" value="P-loop containing nucleotide triphosphate hydrolases"/>
    <property type="match status" value="1"/>
</dbReference>
<evidence type="ECO:0000256" key="4">
    <source>
        <dbReference type="ARBA" id="ARBA00022840"/>
    </source>
</evidence>
<organism evidence="7">
    <name type="scientific">Fervidicoccus fontis</name>
    <dbReference type="NCBI Taxonomy" id="683846"/>
    <lineage>
        <taxon>Archaea</taxon>
        <taxon>Thermoproteota</taxon>
        <taxon>Thermoprotei</taxon>
        <taxon>Fervidicoccales</taxon>
        <taxon>Fervidicoccaceae</taxon>
        <taxon>Fervidicoccus</taxon>
    </lineage>
</organism>
<evidence type="ECO:0000256" key="5">
    <source>
        <dbReference type="ARBA" id="ARBA00022970"/>
    </source>
</evidence>
<keyword evidence="5" id="KW-0029">Amino-acid transport</keyword>
<dbReference type="InterPro" id="IPR027417">
    <property type="entry name" value="P-loop_NTPase"/>
</dbReference>
<dbReference type="GO" id="GO:0016887">
    <property type="term" value="F:ATP hydrolysis activity"/>
    <property type="evidence" value="ECO:0007669"/>
    <property type="project" value="InterPro"/>
</dbReference>
<evidence type="ECO:0000259" key="6">
    <source>
        <dbReference type="PROSITE" id="PS50893"/>
    </source>
</evidence>
<dbReference type="EMBL" id="DTLS01000117">
    <property type="protein sequence ID" value="HGZ60365.1"/>
    <property type="molecule type" value="Genomic_DNA"/>
</dbReference>
<dbReference type="SUPFAM" id="SSF52540">
    <property type="entry name" value="P-loop containing nucleoside triphosphate hydrolases"/>
    <property type="match status" value="1"/>
</dbReference>
<dbReference type="InterPro" id="IPR003593">
    <property type="entry name" value="AAA+_ATPase"/>
</dbReference>
<dbReference type="GO" id="GO:0005524">
    <property type="term" value="F:ATP binding"/>
    <property type="evidence" value="ECO:0007669"/>
    <property type="project" value="UniProtKB-KW"/>
</dbReference>
<evidence type="ECO:0000313" key="7">
    <source>
        <dbReference type="EMBL" id="HGZ60365.1"/>
    </source>
</evidence>
<gene>
    <name evidence="7" type="ORF">ENW83_04075</name>
</gene>